<gene>
    <name evidence="5" type="primary">rps8e</name>
    <name evidence="6" type="ORF">BEU04_01760</name>
</gene>
<accession>A0A1J5TH83</accession>
<dbReference type="Pfam" id="PF01201">
    <property type="entry name" value="Ribosomal_S8e"/>
    <property type="match status" value="1"/>
</dbReference>
<dbReference type="GO" id="GO:0006412">
    <property type="term" value="P:translation"/>
    <property type="evidence" value="ECO:0007669"/>
    <property type="project" value="UniProtKB-UniRule"/>
</dbReference>
<dbReference type="HAMAP" id="MF_00029">
    <property type="entry name" value="Ribosomal_eS8"/>
    <property type="match status" value="1"/>
</dbReference>
<comment type="similarity">
    <text evidence="1 5">Belongs to the eukaryotic ribosomal protein eS8 family.</text>
</comment>
<dbReference type="InterPro" id="IPR020919">
    <property type="entry name" value="Ribosomal_protein_eS8_arc"/>
</dbReference>
<evidence type="ECO:0000256" key="1">
    <source>
        <dbReference type="ARBA" id="ARBA00005257"/>
    </source>
</evidence>
<dbReference type="AlphaFoldDB" id="A0A1J5TH83"/>
<evidence type="ECO:0000256" key="4">
    <source>
        <dbReference type="ARBA" id="ARBA00035277"/>
    </source>
</evidence>
<evidence type="ECO:0000313" key="7">
    <source>
        <dbReference type="Proteomes" id="UP000183815"/>
    </source>
</evidence>
<evidence type="ECO:0000256" key="2">
    <source>
        <dbReference type="ARBA" id="ARBA00022980"/>
    </source>
</evidence>
<dbReference type="EMBL" id="MIYU01000016">
    <property type="protein sequence ID" value="OIR15653.1"/>
    <property type="molecule type" value="Genomic_DNA"/>
</dbReference>
<protein>
    <recommendedName>
        <fullName evidence="4 5">Small ribosomal subunit protein eS8</fullName>
    </recommendedName>
</protein>
<dbReference type="Gene3D" id="2.40.10.310">
    <property type="match status" value="1"/>
</dbReference>
<proteinExistence type="inferred from homology"/>
<dbReference type="Proteomes" id="UP000183815">
    <property type="component" value="Unassembled WGS sequence"/>
</dbReference>
<dbReference type="InterPro" id="IPR001047">
    <property type="entry name" value="Ribosomal_eS8"/>
</dbReference>
<keyword evidence="3 5" id="KW-0687">Ribonucleoprotein</keyword>
<dbReference type="CDD" id="cd11382">
    <property type="entry name" value="Ribosomal_S8e"/>
    <property type="match status" value="1"/>
</dbReference>
<dbReference type="GO" id="GO:0003735">
    <property type="term" value="F:structural constituent of ribosome"/>
    <property type="evidence" value="ECO:0007669"/>
    <property type="project" value="InterPro"/>
</dbReference>
<comment type="caution">
    <text evidence="6">The sequence shown here is derived from an EMBL/GenBank/DDBJ whole genome shotgun (WGS) entry which is preliminary data.</text>
</comment>
<dbReference type="GO" id="GO:1990904">
    <property type="term" value="C:ribonucleoprotein complex"/>
    <property type="evidence" value="ECO:0007669"/>
    <property type="project" value="UniProtKB-KW"/>
</dbReference>
<name>A0A1J5TH83_9ARCH</name>
<dbReference type="GO" id="GO:0005840">
    <property type="term" value="C:ribosome"/>
    <property type="evidence" value="ECO:0007669"/>
    <property type="project" value="UniProtKB-KW"/>
</dbReference>
<reference evidence="6 7" key="1">
    <citation type="submission" date="2016-08" db="EMBL/GenBank/DDBJ databases">
        <title>New Insights into Marine Group III Euryarchaeota, from dark to light.</title>
        <authorList>
            <person name="Haro-Moreno J.M."/>
            <person name="Rodriguez-Valera F."/>
            <person name="Lopez-Garcia P."/>
            <person name="Moreira D."/>
            <person name="Martin-Cuadrado A.B."/>
        </authorList>
    </citation>
    <scope>NUCLEOTIDE SEQUENCE [LARGE SCALE GENOMIC DNA]</scope>
    <source>
        <strain evidence="6">CG-Bathy1</strain>
    </source>
</reference>
<comment type="subunit">
    <text evidence="5">Part of the 30S ribosomal subunit.</text>
</comment>
<keyword evidence="2 5" id="KW-0689">Ribosomal protein</keyword>
<organism evidence="6 7">
    <name type="scientific">Marine Group III euryarchaeote CG-Bathy1</name>
    <dbReference type="NCBI Taxonomy" id="1889001"/>
    <lineage>
        <taxon>Archaea</taxon>
        <taxon>Methanobacteriati</taxon>
        <taxon>Thermoplasmatota</taxon>
        <taxon>Thermoplasmata</taxon>
        <taxon>Candidatus Thermoprofundales</taxon>
    </lineage>
</organism>
<dbReference type="PANTHER" id="PTHR10394">
    <property type="entry name" value="40S RIBOSOMAL PROTEIN S8"/>
    <property type="match status" value="1"/>
</dbReference>
<dbReference type="NCBIfam" id="TIGR00307">
    <property type="entry name" value="eS8"/>
    <property type="match status" value="1"/>
</dbReference>
<evidence type="ECO:0000256" key="3">
    <source>
        <dbReference type="ARBA" id="ARBA00023274"/>
    </source>
</evidence>
<evidence type="ECO:0000313" key="6">
    <source>
        <dbReference type="EMBL" id="OIR15653.1"/>
    </source>
</evidence>
<dbReference type="InterPro" id="IPR022309">
    <property type="entry name" value="Ribosomal_Se8/biogenesis_NSA2"/>
</dbReference>
<evidence type="ECO:0000256" key="5">
    <source>
        <dbReference type="HAMAP-Rule" id="MF_00029"/>
    </source>
</evidence>
<sequence>MAIWQGKSKRKSTGGRLISSRAKRRFEISNELQNTKIGSEQNKVARTRGGGSKLRVLTNDEATITDSAKGKTFKSNIQEVIDNPANMNYVRQNIITKGAVIMTEAGKARVTSRPGQSGSINAVLID</sequence>